<dbReference type="Pfam" id="PF03435">
    <property type="entry name" value="Sacchrp_dh_NADP"/>
    <property type="match status" value="1"/>
</dbReference>
<gene>
    <name evidence="3" type="ORF">LX32DRAFT_706581</name>
</gene>
<evidence type="ECO:0000256" key="1">
    <source>
        <dbReference type="ARBA" id="ARBA00038048"/>
    </source>
</evidence>
<dbReference type="GO" id="GO:0009247">
    <property type="term" value="P:glycolipid biosynthetic process"/>
    <property type="evidence" value="ECO:0007669"/>
    <property type="project" value="TreeGrafter"/>
</dbReference>
<dbReference type="SUPFAM" id="SSF51735">
    <property type="entry name" value="NAD(P)-binding Rossmann-fold domains"/>
    <property type="match status" value="1"/>
</dbReference>
<dbReference type="AlphaFoldDB" id="A0AAD9M8Y2"/>
<organism evidence="3 4">
    <name type="scientific">Colletotrichum zoysiae</name>
    <dbReference type="NCBI Taxonomy" id="1216348"/>
    <lineage>
        <taxon>Eukaryota</taxon>
        <taxon>Fungi</taxon>
        <taxon>Dikarya</taxon>
        <taxon>Ascomycota</taxon>
        <taxon>Pezizomycotina</taxon>
        <taxon>Sordariomycetes</taxon>
        <taxon>Hypocreomycetidae</taxon>
        <taxon>Glomerellales</taxon>
        <taxon>Glomerellaceae</taxon>
        <taxon>Colletotrichum</taxon>
        <taxon>Colletotrichum graminicola species complex</taxon>
    </lineage>
</organism>
<dbReference type="GO" id="GO:0005811">
    <property type="term" value="C:lipid droplet"/>
    <property type="evidence" value="ECO:0007669"/>
    <property type="project" value="TreeGrafter"/>
</dbReference>
<comment type="caution">
    <text evidence="3">The sequence shown here is derived from an EMBL/GenBank/DDBJ whole genome shotgun (WGS) entry which is preliminary data.</text>
</comment>
<dbReference type="GO" id="GO:0005886">
    <property type="term" value="C:plasma membrane"/>
    <property type="evidence" value="ECO:0007669"/>
    <property type="project" value="TreeGrafter"/>
</dbReference>
<accession>A0AAD9M8Y2</accession>
<dbReference type="InterPro" id="IPR036291">
    <property type="entry name" value="NAD(P)-bd_dom_sf"/>
</dbReference>
<dbReference type="Gene3D" id="3.40.50.720">
    <property type="entry name" value="NAD(P)-binding Rossmann-like Domain"/>
    <property type="match status" value="1"/>
</dbReference>
<dbReference type="PANTHER" id="PTHR12286:SF5">
    <property type="entry name" value="SACCHAROPINE DEHYDROGENASE-LIKE OXIDOREDUCTASE"/>
    <property type="match status" value="1"/>
</dbReference>
<dbReference type="EMBL" id="MU842824">
    <property type="protein sequence ID" value="KAK2033223.1"/>
    <property type="molecule type" value="Genomic_DNA"/>
</dbReference>
<sequence>MAVTDDSSSRKYGIVVLGASGYTGRLVCSRIAATFPTDFKWAIAGRSADRLNQVAAQLKKEYPDRVQPELKVVAPNDTQRLWEVIGRAKVCISAVLYAVDGESIVRACVEQRTDYVDCNPIPTICRDWIDKFDEQAKERGVALIEACGVRSGLMDLVAIHACREIAQKWSTQMGNMTMRIDLPETDVSGGTVRTMLAFASKGSEALAAAAQPSFLSPIPYTNSLETVRGIHKNALLGTLSNSSPGIDQMRGLVLRSWGLLGGPKGGWGPNFRYNEYEKADSYVGAVLNMVRCYAMLNLLVLAQYTWFRNLVLRSARSLGTGPSEEDLKSQPLTMAAFIEADPRVEKNRGKGCLVELKFADGGYPLSALLMAQAAATLLYDRNLPKGIEGGCLTAGVLGPGFVDRVASGGLDIKTTLVEGYQG</sequence>
<proteinExistence type="inferred from homology"/>
<name>A0AAD9M8Y2_9PEZI</name>
<protein>
    <recommendedName>
        <fullName evidence="2">Saccharopine dehydrogenase NADP binding domain-containing protein</fullName>
    </recommendedName>
</protein>
<feature type="domain" description="Saccharopine dehydrogenase NADP binding" evidence="2">
    <location>
        <begin position="14"/>
        <end position="143"/>
    </location>
</feature>
<dbReference type="PANTHER" id="PTHR12286">
    <property type="entry name" value="SACCHAROPINE DEHYDROGENASE-LIKE OXIDOREDUCTASE"/>
    <property type="match status" value="1"/>
</dbReference>
<evidence type="ECO:0000259" key="2">
    <source>
        <dbReference type="Pfam" id="PF03435"/>
    </source>
</evidence>
<evidence type="ECO:0000313" key="3">
    <source>
        <dbReference type="EMBL" id="KAK2033223.1"/>
    </source>
</evidence>
<dbReference type="InterPro" id="IPR051276">
    <property type="entry name" value="Saccharopine_DH-like_oxidrdct"/>
</dbReference>
<reference evidence="3" key="1">
    <citation type="submission" date="2021-06" db="EMBL/GenBank/DDBJ databases">
        <title>Comparative genomics, transcriptomics and evolutionary studies reveal genomic signatures of adaptation to plant cell wall in hemibiotrophic fungi.</title>
        <authorList>
            <consortium name="DOE Joint Genome Institute"/>
            <person name="Baroncelli R."/>
            <person name="Diaz J.F."/>
            <person name="Benocci T."/>
            <person name="Peng M."/>
            <person name="Battaglia E."/>
            <person name="Haridas S."/>
            <person name="Andreopoulos W."/>
            <person name="Labutti K."/>
            <person name="Pangilinan J."/>
            <person name="Floch G.L."/>
            <person name="Makela M.R."/>
            <person name="Henrissat B."/>
            <person name="Grigoriev I.V."/>
            <person name="Crouch J.A."/>
            <person name="De Vries R.P."/>
            <person name="Sukno S.A."/>
            <person name="Thon M.R."/>
        </authorList>
    </citation>
    <scope>NUCLEOTIDE SEQUENCE</scope>
    <source>
        <strain evidence="3">MAFF235873</strain>
    </source>
</reference>
<dbReference type="InterPro" id="IPR005097">
    <property type="entry name" value="Sacchrp_dh_NADP-bd"/>
</dbReference>
<keyword evidence="4" id="KW-1185">Reference proteome</keyword>
<comment type="similarity">
    <text evidence="1">Belongs to the saccharopine dehydrogenase family.</text>
</comment>
<dbReference type="Proteomes" id="UP001232148">
    <property type="component" value="Unassembled WGS sequence"/>
</dbReference>
<evidence type="ECO:0000313" key="4">
    <source>
        <dbReference type="Proteomes" id="UP001232148"/>
    </source>
</evidence>
<dbReference type="GO" id="GO:0005739">
    <property type="term" value="C:mitochondrion"/>
    <property type="evidence" value="ECO:0007669"/>
    <property type="project" value="TreeGrafter"/>
</dbReference>